<reference evidence="3" key="1">
    <citation type="journal article" date="2019" name="Int. J. Syst. Evol. Microbiol.">
        <title>The Global Catalogue of Microorganisms (GCM) 10K type strain sequencing project: providing services to taxonomists for standard genome sequencing and annotation.</title>
        <authorList>
            <consortium name="The Broad Institute Genomics Platform"/>
            <consortium name="The Broad Institute Genome Sequencing Center for Infectious Disease"/>
            <person name="Wu L."/>
            <person name="Ma J."/>
        </authorList>
    </citation>
    <scope>NUCLEOTIDE SEQUENCE [LARGE SCALE GENOMIC DNA]</scope>
    <source>
        <strain evidence="3">JCM 10411</strain>
    </source>
</reference>
<accession>A0ABW1DSH0</accession>
<evidence type="ECO:0000256" key="1">
    <source>
        <dbReference type="SAM" id="MobiDB-lite"/>
    </source>
</evidence>
<comment type="caution">
    <text evidence="2">The sequence shown here is derived from an EMBL/GenBank/DDBJ whole genome shotgun (WGS) entry which is preliminary data.</text>
</comment>
<feature type="region of interest" description="Disordered" evidence="1">
    <location>
        <begin position="1"/>
        <end position="50"/>
    </location>
</feature>
<dbReference type="Proteomes" id="UP001596180">
    <property type="component" value="Unassembled WGS sequence"/>
</dbReference>
<evidence type="ECO:0000313" key="2">
    <source>
        <dbReference type="EMBL" id="MFC5851329.1"/>
    </source>
</evidence>
<dbReference type="RefSeq" id="WP_381358972.1">
    <property type="nucleotide sequence ID" value="NZ_JBHSOA010000009.1"/>
</dbReference>
<keyword evidence="3" id="KW-1185">Reference proteome</keyword>
<proteinExistence type="predicted"/>
<protein>
    <submittedName>
        <fullName evidence="2">Uncharacterized protein</fullName>
    </submittedName>
</protein>
<dbReference type="EMBL" id="JBHSOA010000009">
    <property type="protein sequence ID" value="MFC5851329.1"/>
    <property type="molecule type" value="Genomic_DNA"/>
</dbReference>
<sequence>MTRSTLTTDDPARSAGAADPGRVRGAAVRERDAVCRPDTGGGMRSARLGERGRQYVERLRDTRPRDQEITISGRITELRESGWVKVKTGTAKNAPAYDVHFEDPETLLRMRPGLGDNVPVQTTPGRRRHRACHRVHVPGAGCGTAFAPTGDLSGPPCSDATAGPCHQPVIHDPGT</sequence>
<gene>
    <name evidence="2" type="ORF">ACFPZI_05635</name>
</gene>
<name>A0ABW1DSH0_9ACTN</name>
<evidence type="ECO:0000313" key="3">
    <source>
        <dbReference type="Proteomes" id="UP001596180"/>
    </source>
</evidence>
<organism evidence="2 3">
    <name type="scientific">Streptomyces chlorus</name>
    <dbReference type="NCBI Taxonomy" id="887452"/>
    <lineage>
        <taxon>Bacteria</taxon>
        <taxon>Bacillati</taxon>
        <taxon>Actinomycetota</taxon>
        <taxon>Actinomycetes</taxon>
        <taxon>Kitasatosporales</taxon>
        <taxon>Streptomycetaceae</taxon>
        <taxon>Streptomyces</taxon>
    </lineage>
</organism>